<sequence length="229" mass="24803">MQREYNIYNQAGQLDSLQHRVLRNTYWLLGLSLIPTAVGALVGLNLSFAFMAASPMLTSLLFLGAIYGLFYAIEANRYSSVGVYLLLLLTFVMGVMLGPLLQFTLAFRNGAQLVSLAAGGTAAAFFTLSAVASTTKRNFTGMAQFLAVGAVVLMVAVIANIFLHLPLFQVVLCGAFMIFSSLMILFNISAIVHGGETNYITATLSLYVNIYNIFVSLLQLLGIFGGDRR</sequence>
<dbReference type="PANTHER" id="PTHR23291:SF115">
    <property type="entry name" value="MODULATOR OF FTSH PROTEASE YCCA"/>
    <property type="match status" value="1"/>
</dbReference>
<dbReference type="RefSeq" id="WP_062187251.1">
    <property type="nucleotide sequence ID" value="NZ_LRRD01000002.1"/>
</dbReference>
<dbReference type="STRING" id="1789004.FEMY_01370"/>
<feature type="transmembrane region" description="Helical" evidence="6">
    <location>
        <begin position="56"/>
        <end position="73"/>
    </location>
</feature>
<comment type="caution">
    <text evidence="7">The sequence shown here is derived from an EMBL/GenBank/DDBJ whole genome shotgun (WGS) entry which is preliminary data.</text>
</comment>
<keyword evidence="4 6" id="KW-1133">Transmembrane helix</keyword>
<dbReference type="GO" id="GO:0008233">
    <property type="term" value="F:peptidase activity"/>
    <property type="evidence" value="ECO:0007669"/>
    <property type="project" value="UniProtKB-KW"/>
</dbReference>
<reference evidence="7 8" key="1">
    <citation type="submission" date="2016-01" db="EMBL/GenBank/DDBJ databases">
        <title>Genome sequence of the acidophilic iron oxidising Ferrovum strain Z-31.</title>
        <authorList>
            <person name="Poehlein A."/>
            <person name="Ullrich S.R."/>
            <person name="Schloemann M."/>
            <person name="Muehling M."/>
            <person name="Daniel R."/>
        </authorList>
    </citation>
    <scope>NUCLEOTIDE SEQUENCE [LARGE SCALE GENOMIC DNA]</scope>
    <source>
        <strain evidence="7 8">Z-31</strain>
    </source>
</reference>
<feature type="transmembrane region" description="Helical" evidence="6">
    <location>
        <begin position="85"/>
        <end position="107"/>
    </location>
</feature>
<dbReference type="Pfam" id="PF01027">
    <property type="entry name" value="Bax1-I"/>
    <property type="match status" value="1"/>
</dbReference>
<evidence type="ECO:0000256" key="6">
    <source>
        <dbReference type="RuleBase" id="RU004379"/>
    </source>
</evidence>
<feature type="transmembrane region" description="Helical" evidence="6">
    <location>
        <begin position="145"/>
        <end position="163"/>
    </location>
</feature>
<keyword evidence="7" id="KW-0645">Protease</keyword>
<gene>
    <name evidence="7" type="primary">yccA</name>
    <name evidence="7" type="ORF">FEMY_01370</name>
</gene>
<keyword evidence="5 6" id="KW-0472">Membrane</keyword>
<dbReference type="InterPro" id="IPR006214">
    <property type="entry name" value="Bax_inhibitor_1-related"/>
</dbReference>
<feature type="transmembrane region" description="Helical" evidence="6">
    <location>
        <begin position="26"/>
        <end position="50"/>
    </location>
</feature>
<keyword evidence="3 6" id="KW-0812">Transmembrane</keyword>
<organism evidence="7 8">
    <name type="scientific">Ferrovum myxofaciens</name>
    <dbReference type="NCBI Taxonomy" id="416213"/>
    <lineage>
        <taxon>Bacteria</taxon>
        <taxon>Pseudomonadati</taxon>
        <taxon>Pseudomonadota</taxon>
        <taxon>Betaproteobacteria</taxon>
        <taxon>Ferrovales</taxon>
        <taxon>Ferrovaceae</taxon>
        <taxon>Ferrovum</taxon>
    </lineage>
</organism>
<feature type="transmembrane region" description="Helical" evidence="6">
    <location>
        <begin position="204"/>
        <end position="224"/>
    </location>
</feature>
<evidence type="ECO:0000256" key="4">
    <source>
        <dbReference type="ARBA" id="ARBA00022989"/>
    </source>
</evidence>
<dbReference type="PATRIC" id="fig|1789004.3.peg.136"/>
<comment type="similarity">
    <text evidence="6">Belongs to the BI1 family.</text>
</comment>
<accession>A0A149W1L6</accession>
<dbReference type="GO" id="GO:0005886">
    <property type="term" value="C:plasma membrane"/>
    <property type="evidence" value="ECO:0007669"/>
    <property type="project" value="UniProtKB-SubCell"/>
</dbReference>
<evidence type="ECO:0000256" key="3">
    <source>
        <dbReference type="ARBA" id="ARBA00022692"/>
    </source>
</evidence>
<evidence type="ECO:0000256" key="5">
    <source>
        <dbReference type="ARBA" id="ARBA00023136"/>
    </source>
</evidence>
<feature type="transmembrane region" description="Helical" evidence="6">
    <location>
        <begin position="169"/>
        <end position="192"/>
    </location>
</feature>
<protein>
    <submittedName>
        <fullName evidence="7">Modulator of FtsH protease YccA</fullName>
    </submittedName>
</protein>
<evidence type="ECO:0000256" key="2">
    <source>
        <dbReference type="ARBA" id="ARBA00022475"/>
    </source>
</evidence>
<evidence type="ECO:0000256" key="1">
    <source>
        <dbReference type="ARBA" id="ARBA00004651"/>
    </source>
</evidence>
<comment type="subcellular location">
    <subcellularLocation>
        <location evidence="1">Cell membrane</location>
        <topology evidence="1">Multi-pass membrane protein</topology>
    </subcellularLocation>
</comment>
<keyword evidence="2" id="KW-1003">Cell membrane</keyword>
<name>A0A149W1L6_9PROT</name>
<proteinExistence type="inferred from homology"/>
<dbReference type="AlphaFoldDB" id="A0A149W1L6"/>
<dbReference type="EMBL" id="LRRD01000002">
    <property type="protein sequence ID" value="KXW59346.1"/>
    <property type="molecule type" value="Genomic_DNA"/>
</dbReference>
<keyword evidence="8" id="KW-1185">Reference proteome</keyword>
<dbReference type="PANTHER" id="PTHR23291">
    <property type="entry name" value="BAX INHIBITOR-RELATED"/>
    <property type="match status" value="1"/>
</dbReference>
<evidence type="ECO:0000313" key="7">
    <source>
        <dbReference type="EMBL" id="KXW59346.1"/>
    </source>
</evidence>
<dbReference type="GO" id="GO:0006508">
    <property type="term" value="P:proteolysis"/>
    <property type="evidence" value="ECO:0007669"/>
    <property type="project" value="UniProtKB-KW"/>
</dbReference>
<feature type="transmembrane region" description="Helical" evidence="6">
    <location>
        <begin position="113"/>
        <end position="133"/>
    </location>
</feature>
<keyword evidence="7" id="KW-0378">Hydrolase</keyword>
<dbReference type="Proteomes" id="UP000075653">
    <property type="component" value="Unassembled WGS sequence"/>
</dbReference>
<evidence type="ECO:0000313" key="8">
    <source>
        <dbReference type="Proteomes" id="UP000075653"/>
    </source>
</evidence>